<dbReference type="Pfam" id="PF06565">
    <property type="entry name" value="DM10_dom"/>
    <property type="match status" value="3"/>
</dbReference>
<dbReference type="AlphaFoldDB" id="A0A9P0BKN2"/>
<comment type="subcellular location">
    <subcellularLocation>
        <location evidence="1">Cytoplasm</location>
        <location evidence="1">Cytoskeleton</location>
        <location evidence="1">Cilium axoneme</location>
    </subcellularLocation>
</comment>
<dbReference type="Gene3D" id="2.30.29.170">
    <property type="match status" value="3"/>
</dbReference>
<dbReference type="FunFam" id="2.30.29.170:FF:000004">
    <property type="entry name" value="EF-hand domain containing 2"/>
    <property type="match status" value="1"/>
</dbReference>
<feature type="domain" description="DM10" evidence="8">
    <location>
        <begin position="428"/>
        <end position="535"/>
    </location>
</feature>
<feature type="domain" description="DM10" evidence="8">
    <location>
        <begin position="227"/>
        <end position="364"/>
    </location>
</feature>
<accession>A0A9P0BKN2</accession>
<evidence type="ECO:0000256" key="1">
    <source>
        <dbReference type="ARBA" id="ARBA00004430"/>
    </source>
</evidence>
<evidence type="ECO:0000256" key="2">
    <source>
        <dbReference type="ARBA" id="ARBA00022490"/>
    </source>
</evidence>
<dbReference type="GO" id="GO:0010975">
    <property type="term" value="P:regulation of neuron projection development"/>
    <property type="evidence" value="ECO:0007669"/>
    <property type="project" value="TreeGrafter"/>
</dbReference>
<dbReference type="PROSITE" id="PS51336">
    <property type="entry name" value="DM10"/>
    <property type="match status" value="3"/>
</dbReference>
<dbReference type="InterPro" id="IPR011992">
    <property type="entry name" value="EF-hand-dom_pair"/>
</dbReference>
<dbReference type="GO" id="GO:0005930">
    <property type="term" value="C:axoneme"/>
    <property type="evidence" value="ECO:0007669"/>
    <property type="project" value="UniProtKB-SubCell"/>
</dbReference>
<evidence type="ECO:0000256" key="7">
    <source>
        <dbReference type="ARBA" id="ARBA00039880"/>
    </source>
</evidence>
<dbReference type="EMBL" id="OV121140">
    <property type="protein sequence ID" value="CAH0563867.1"/>
    <property type="molecule type" value="Genomic_DNA"/>
</dbReference>
<feature type="domain" description="DM10" evidence="8">
    <location>
        <begin position="76"/>
        <end position="183"/>
    </location>
</feature>
<keyword evidence="5" id="KW-0966">Cell projection</keyword>
<gene>
    <name evidence="9" type="ORF">MELIAE_LOCUS12562</name>
</gene>
<keyword evidence="2" id="KW-0963">Cytoplasm</keyword>
<evidence type="ECO:0000256" key="4">
    <source>
        <dbReference type="ARBA" id="ARBA00023212"/>
    </source>
</evidence>
<proteinExistence type="predicted"/>
<dbReference type="OrthoDB" id="6360546at2759"/>
<organism evidence="9 10">
    <name type="scientific">Brassicogethes aeneus</name>
    <name type="common">Rape pollen beetle</name>
    <name type="synonym">Meligethes aeneus</name>
    <dbReference type="NCBI Taxonomy" id="1431903"/>
    <lineage>
        <taxon>Eukaryota</taxon>
        <taxon>Metazoa</taxon>
        <taxon>Ecdysozoa</taxon>
        <taxon>Arthropoda</taxon>
        <taxon>Hexapoda</taxon>
        <taxon>Insecta</taxon>
        <taxon>Pterygota</taxon>
        <taxon>Neoptera</taxon>
        <taxon>Endopterygota</taxon>
        <taxon>Coleoptera</taxon>
        <taxon>Polyphaga</taxon>
        <taxon>Cucujiformia</taxon>
        <taxon>Nitidulidae</taxon>
        <taxon>Meligethinae</taxon>
        <taxon>Brassicogethes</taxon>
    </lineage>
</organism>
<evidence type="ECO:0000313" key="9">
    <source>
        <dbReference type="EMBL" id="CAH0563867.1"/>
    </source>
</evidence>
<evidence type="ECO:0000256" key="6">
    <source>
        <dbReference type="ARBA" id="ARBA00035003"/>
    </source>
</evidence>
<protein>
    <recommendedName>
        <fullName evidence="7">EF-hand domain-containing family member C2</fullName>
    </recommendedName>
</protein>
<sequence>MCYRSPDLPFLPGFTFNSNLGRTKFNMDPKFEHLGPGIRALKEKVKPNMLGILSDKYPSIYPRGEATEIPAWLCFDKQILVFEGFFQETLQEYRAAPFIVRKVKIFFYLEDGTIQVIEPKVKNSGISQGTLISRSRIRFPDPMSENFYDILDFNIGREVEFYGRVFKITQCDEFTRNFLNRCGIAVPDPIVEPSDPYLEQRKAEGDGTQPKKPNRSVDIRGKFLENDRKVLRFKCYWDDRKTQFGYIHNLEVLFYLADDTVEINEKHEESSGLPNFCFLKRTKLPKVYKGLPAPGCDAPNTILNVLGQSFNKRYTVDPLDCGKEVTEYYSEKDFSIGGTLNCYGRNIVIIDCDMFTKDYFSKNYGLEELIPIDAPKNKIEIVAKERKLPPWNGFGSYEDTVQNCISVQPKAPHRDFKKFLSYDRDGMDSHILRFEARLVSKNDINCTRSFIISYFLTDDTIQVNEIAKDNSGFKTSCFFQRCPVKLPGQRVFSSEAPLYYTPQHMFIGATLIINGFQFVLINADEYALRFMELNPTIYPKANIEVIMEKVRDKLVPIYKDFVAENIPNEAPTISYDALRSKLCRIMGKDFTEHEMITIARAFSAVCTKERYDREKVRALALTELKRFLWDDWVRLREYLMQRDPERTGLLSQKDVYTVLKACRIPFDNNLIDKMLEVSKKDEQCNVYYMDVLNFLDRRICPPPDVIPVNVKSELWWGLDRDADPSLLIDWCAFNKHLNLEESFKQPVTDKDVKYLEQKRLI</sequence>
<dbReference type="Proteomes" id="UP001154078">
    <property type="component" value="Chromosome 9"/>
</dbReference>
<dbReference type="InterPro" id="IPR006602">
    <property type="entry name" value="DM10_dom"/>
</dbReference>
<keyword evidence="10" id="KW-1185">Reference proteome</keyword>
<dbReference type="InterPro" id="IPR040193">
    <property type="entry name" value="EFHC1/EFHC2/EFHB"/>
</dbReference>
<dbReference type="PANTHER" id="PTHR12086">
    <property type="entry name" value="EF-HAND DOMAIN C-TERMINAL CONTAINING PROTEIN"/>
    <property type="match status" value="1"/>
</dbReference>
<evidence type="ECO:0000313" key="10">
    <source>
        <dbReference type="Proteomes" id="UP001154078"/>
    </source>
</evidence>
<name>A0A9P0BKN2_BRAAE</name>
<dbReference type="PANTHER" id="PTHR12086:SF11">
    <property type="entry name" value="EF-HAND DOMAIN-CONTAINING FAMILY MEMBER C2"/>
    <property type="match status" value="1"/>
</dbReference>
<dbReference type="SMART" id="SM00676">
    <property type="entry name" value="DM10"/>
    <property type="match status" value="3"/>
</dbReference>
<dbReference type="SUPFAM" id="SSF47473">
    <property type="entry name" value="EF-hand"/>
    <property type="match status" value="1"/>
</dbReference>
<comment type="function">
    <text evidence="6">Microtubule inner protein (MIP) part of the dynein-decorated doublet microtubules (DMTs) in cilia axoneme, which is required for motile cilia beating.</text>
</comment>
<keyword evidence="4" id="KW-0206">Cytoskeleton</keyword>
<evidence type="ECO:0000256" key="5">
    <source>
        <dbReference type="ARBA" id="ARBA00023273"/>
    </source>
</evidence>
<dbReference type="GO" id="GO:0005874">
    <property type="term" value="C:microtubule"/>
    <property type="evidence" value="ECO:0007669"/>
    <property type="project" value="TreeGrafter"/>
</dbReference>
<reference evidence="9" key="1">
    <citation type="submission" date="2021-12" db="EMBL/GenBank/DDBJ databases">
        <authorList>
            <person name="King R."/>
        </authorList>
    </citation>
    <scope>NUCLEOTIDE SEQUENCE</scope>
</reference>
<keyword evidence="3" id="KW-0677">Repeat</keyword>
<dbReference type="FunFam" id="2.30.29.170:FF:000002">
    <property type="entry name" value="EF-hand domain (C-terminal) containing 1"/>
    <property type="match status" value="1"/>
</dbReference>
<evidence type="ECO:0000259" key="8">
    <source>
        <dbReference type="PROSITE" id="PS51336"/>
    </source>
</evidence>
<evidence type="ECO:0000256" key="3">
    <source>
        <dbReference type="ARBA" id="ARBA00022737"/>
    </source>
</evidence>